<keyword evidence="6" id="KW-1185">Reference proteome</keyword>
<sequence length="1094" mass="120075">MRVLVLMAACALTVQNTRADDWLDQAEPRTLRFRTIGVAEGLSQRSVTAIGQDRYGFLWFGTQDGLNRFDGESIRIYRRQMDNVYGLAGNRITAIAADAAGDLWIGSSEGLSRYDAERDRFEQLSSALPDPFVNQLLLAPNGVIWIGTEGGLARLSDGGLIEALPTDLLADRRARALALDRQGRLWIGTPTGIACLDTNSLRTLELRINPESALSAATIQNVFALLMDRDGRLWMGTNTDGVLVYHPDSGMLHALSQMLGHDAEPSDETIYTLHQDRAGRIWVGNYLGLDLLQGEPDKPWRRLPFRHRPHQGDSLGSGRVVSVFDDAAGGLWFGSWTGGASMLHPHNQRFGRLDSDYLSASGIGDGFVISLNTGRQGKLWVSTRGGLFRLETEPLRAHRLAAVDGDFVYQLIEDEQAYWLATLNGVKRVARSDPTRMEDIDLPELRGLDAFALHLDADRLWVGTVTGGLFVADHQGHDVLARYPMVGWVSTITAYSDTLMLVGAENGLFWFDRQSMQLLHHERGGDVHEGALRSGNITAFVRADDGREWLASFGDGLYQLQLAKTDHPSQARYVGHNSTTGLANDVIAAMYQGRDGKLWLATNGGISSFDPDNGRFRNYFAVDGVLSDGYLTRASTQLPDGRLAFGGAGGLNLFDPQQLKADPAAAPALFTALELAGKRFDVVAQGWSPRSLHASEELQIPASLARSLSLHFASPSFIAPGAIGYRYRARPFDVDWNVAAAGRNLATYTNLAPGRYQFEVQALNPSGEAIGSARELGLTIVPPWWQTHAARMLLVALLIALAWAAYRGRMRYLAGQREQLQREVDERTAELSHTVEQLRNTQRSLVEQEKMASLGALVAGVAHEINTPVGVAMTAGSHLGVLTRTANQAFEQGALTRSALAGYFGEAATTAEMIERNLSRAAELISNFKQVSVDRTADGRREFYLHELISELLSSVRPMWRRRPINIEVRCPENLRMDSFPGTLGQVFSNLIQNALIHAFAPEQVGRIEIACAELEHDRVEVRFSDNGRGIEAQHLGRIFDPFFTTRRGQGSTGLGLHLVFNLVSQKLGGTLSVESAPAQGTHFVLVMPRSAPA</sequence>
<dbReference type="GO" id="GO:0000155">
    <property type="term" value="F:phosphorelay sensor kinase activity"/>
    <property type="evidence" value="ECO:0007669"/>
    <property type="project" value="InterPro"/>
</dbReference>
<keyword evidence="3" id="KW-0597">Phosphoprotein</keyword>
<feature type="domain" description="Histidine kinase" evidence="4">
    <location>
        <begin position="860"/>
        <end position="1092"/>
    </location>
</feature>
<evidence type="ECO:0000256" key="3">
    <source>
        <dbReference type="ARBA" id="ARBA00022553"/>
    </source>
</evidence>
<accession>A0AAW3ZRQ0</accession>
<dbReference type="EMBL" id="JACYTR010000086">
    <property type="protein sequence ID" value="MBD8528139.1"/>
    <property type="molecule type" value="Genomic_DNA"/>
</dbReference>
<dbReference type="InterPro" id="IPR011123">
    <property type="entry name" value="Y_Y_Y"/>
</dbReference>
<proteinExistence type="predicted"/>
<dbReference type="InterPro" id="IPR004358">
    <property type="entry name" value="Sig_transdc_His_kin-like_C"/>
</dbReference>
<evidence type="ECO:0000313" key="6">
    <source>
        <dbReference type="Proteomes" id="UP000613768"/>
    </source>
</evidence>
<dbReference type="RefSeq" id="WP_192031559.1">
    <property type="nucleotide sequence ID" value="NZ_JACYTR010000086.1"/>
</dbReference>
<dbReference type="CDD" id="cd00063">
    <property type="entry name" value="FN3"/>
    <property type="match status" value="1"/>
</dbReference>
<organism evidence="5 6">
    <name type="scientific">Pseudomarimonas arenosa</name>
    <dbReference type="NCBI Taxonomy" id="2774145"/>
    <lineage>
        <taxon>Bacteria</taxon>
        <taxon>Pseudomonadati</taxon>
        <taxon>Pseudomonadota</taxon>
        <taxon>Gammaproteobacteria</taxon>
        <taxon>Lysobacterales</taxon>
        <taxon>Lysobacteraceae</taxon>
        <taxon>Pseudomarimonas</taxon>
    </lineage>
</organism>
<dbReference type="Pfam" id="PF07494">
    <property type="entry name" value="Reg_prop"/>
    <property type="match status" value="6"/>
</dbReference>
<dbReference type="InterPro" id="IPR003961">
    <property type="entry name" value="FN3_dom"/>
</dbReference>
<protein>
    <recommendedName>
        <fullName evidence="2">histidine kinase</fullName>
        <ecNumber evidence="2">2.7.13.3</ecNumber>
    </recommendedName>
</protein>
<dbReference type="EC" id="2.7.13.3" evidence="2"/>
<dbReference type="SMART" id="SM00387">
    <property type="entry name" value="HATPase_c"/>
    <property type="match status" value="1"/>
</dbReference>
<dbReference type="Pfam" id="PF07495">
    <property type="entry name" value="Y_Y_Y"/>
    <property type="match status" value="1"/>
</dbReference>
<dbReference type="PANTHER" id="PTHR43547">
    <property type="entry name" value="TWO-COMPONENT HISTIDINE KINASE"/>
    <property type="match status" value="1"/>
</dbReference>
<evidence type="ECO:0000256" key="2">
    <source>
        <dbReference type="ARBA" id="ARBA00012438"/>
    </source>
</evidence>
<dbReference type="CDD" id="cd00082">
    <property type="entry name" value="HisKA"/>
    <property type="match status" value="1"/>
</dbReference>
<name>A0AAW3ZRQ0_9GAMM</name>
<dbReference type="Gene3D" id="1.10.287.130">
    <property type="match status" value="1"/>
</dbReference>
<dbReference type="Gene3D" id="2.130.10.10">
    <property type="entry name" value="YVTN repeat-like/Quinoprotein amine dehydrogenase"/>
    <property type="match status" value="2"/>
</dbReference>
<dbReference type="InterPro" id="IPR036890">
    <property type="entry name" value="HATPase_C_sf"/>
</dbReference>
<dbReference type="Gene3D" id="3.30.565.10">
    <property type="entry name" value="Histidine kinase-like ATPase, C-terminal domain"/>
    <property type="match status" value="1"/>
</dbReference>
<gene>
    <name evidence="5" type="ORF">IFO71_20515</name>
</gene>
<dbReference type="SUPFAM" id="SSF63829">
    <property type="entry name" value="Calcium-dependent phosphotriesterase"/>
    <property type="match status" value="2"/>
</dbReference>
<dbReference type="PRINTS" id="PR00344">
    <property type="entry name" value="BCTRLSENSOR"/>
</dbReference>
<comment type="catalytic activity">
    <reaction evidence="1">
        <text>ATP + protein L-histidine = ADP + protein N-phospho-L-histidine.</text>
        <dbReference type="EC" id="2.7.13.3"/>
    </reaction>
</comment>
<dbReference type="InterPro" id="IPR011110">
    <property type="entry name" value="Reg_prop"/>
</dbReference>
<dbReference type="InterPro" id="IPR003661">
    <property type="entry name" value="HisK_dim/P_dom"/>
</dbReference>
<dbReference type="InterPro" id="IPR015943">
    <property type="entry name" value="WD40/YVTN_repeat-like_dom_sf"/>
</dbReference>
<reference evidence="5 6" key="1">
    <citation type="submission" date="2020-09" db="EMBL/GenBank/DDBJ databases">
        <title>Pseudoxanthomonas sp. CAU 1598 isolated from sand of Yaerae Beach.</title>
        <authorList>
            <person name="Kim W."/>
        </authorList>
    </citation>
    <scope>NUCLEOTIDE SEQUENCE [LARGE SCALE GENOMIC DNA]</scope>
    <source>
        <strain evidence="5 6">CAU 1598</strain>
    </source>
</reference>
<evidence type="ECO:0000259" key="4">
    <source>
        <dbReference type="PROSITE" id="PS50109"/>
    </source>
</evidence>
<dbReference type="InterPro" id="IPR013783">
    <property type="entry name" value="Ig-like_fold"/>
</dbReference>
<dbReference type="Proteomes" id="UP000613768">
    <property type="component" value="Unassembled WGS sequence"/>
</dbReference>
<dbReference type="PANTHER" id="PTHR43547:SF2">
    <property type="entry name" value="HYBRID SIGNAL TRANSDUCTION HISTIDINE KINASE C"/>
    <property type="match status" value="1"/>
</dbReference>
<dbReference type="InterPro" id="IPR003594">
    <property type="entry name" value="HATPase_dom"/>
</dbReference>
<evidence type="ECO:0000313" key="5">
    <source>
        <dbReference type="EMBL" id="MBD8528139.1"/>
    </source>
</evidence>
<dbReference type="PROSITE" id="PS50109">
    <property type="entry name" value="HIS_KIN"/>
    <property type="match status" value="1"/>
</dbReference>
<dbReference type="InterPro" id="IPR005467">
    <property type="entry name" value="His_kinase_dom"/>
</dbReference>
<dbReference type="Pfam" id="PF02518">
    <property type="entry name" value="HATPase_c"/>
    <property type="match status" value="1"/>
</dbReference>
<dbReference type="AlphaFoldDB" id="A0AAW3ZRQ0"/>
<comment type="caution">
    <text evidence="5">The sequence shown here is derived from an EMBL/GenBank/DDBJ whole genome shotgun (WGS) entry which is preliminary data.</text>
</comment>
<dbReference type="Gene3D" id="2.60.40.10">
    <property type="entry name" value="Immunoglobulins"/>
    <property type="match status" value="1"/>
</dbReference>
<evidence type="ECO:0000256" key="1">
    <source>
        <dbReference type="ARBA" id="ARBA00000085"/>
    </source>
</evidence>
<dbReference type="SUPFAM" id="SSF55874">
    <property type="entry name" value="ATPase domain of HSP90 chaperone/DNA topoisomerase II/histidine kinase"/>
    <property type="match status" value="1"/>
</dbReference>